<evidence type="ECO:0000313" key="1">
    <source>
        <dbReference type="EMBL" id="MFC6823460.1"/>
    </source>
</evidence>
<dbReference type="RefSeq" id="WP_379691892.1">
    <property type="nucleotide sequence ID" value="NZ_JBHSXH010000002.1"/>
</dbReference>
<name>A0ABD5TS65_9EURY</name>
<dbReference type="EMBL" id="JBHSXH010000002">
    <property type="protein sequence ID" value="MFC6823460.1"/>
    <property type="molecule type" value="Genomic_DNA"/>
</dbReference>
<gene>
    <name evidence="1" type="ORF">ACFQEV_00350</name>
</gene>
<accession>A0ABD5TS65</accession>
<dbReference type="AlphaFoldDB" id="A0ABD5TS65"/>
<comment type="caution">
    <text evidence="1">The sequence shown here is derived from an EMBL/GenBank/DDBJ whole genome shotgun (WGS) entry which is preliminary data.</text>
</comment>
<reference evidence="1 2" key="1">
    <citation type="journal article" date="2019" name="Int. J. Syst. Evol. Microbiol.">
        <title>The Global Catalogue of Microorganisms (GCM) 10K type strain sequencing project: providing services to taxonomists for standard genome sequencing and annotation.</title>
        <authorList>
            <consortium name="The Broad Institute Genomics Platform"/>
            <consortium name="The Broad Institute Genome Sequencing Center for Infectious Disease"/>
            <person name="Wu L."/>
            <person name="Ma J."/>
        </authorList>
    </citation>
    <scope>NUCLEOTIDE SEQUENCE [LARGE SCALE GENOMIC DNA]</scope>
    <source>
        <strain evidence="1 2">YIM 94188</strain>
    </source>
</reference>
<organism evidence="1 2">
    <name type="scientific">Halopelagius fulvigenes</name>
    <dbReference type="NCBI Taxonomy" id="1198324"/>
    <lineage>
        <taxon>Archaea</taxon>
        <taxon>Methanobacteriati</taxon>
        <taxon>Methanobacteriota</taxon>
        <taxon>Stenosarchaea group</taxon>
        <taxon>Halobacteria</taxon>
        <taxon>Halobacteriales</taxon>
        <taxon>Haloferacaceae</taxon>
    </lineage>
</organism>
<evidence type="ECO:0000313" key="2">
    <source>
        <dbReference type="Proteomes" id="UP001596408"/>
    </source>
</evidence>
<keyword evidence="2" id="KW-1185">Reference proteome</keyword>
<sequence>MSVANTFQNRLDDDGIPVRDVTLADDGELTVTTMVHDESGDPCEDLIPRTVVFFWKLHDVAGVGPLTLNLVDEVEECVTLCECTTEWAAAAVASSENLGELTPTKRDVLASIRAEADVVGFDEVDVPNDAVDKGAHRMSASAATEFRRVLEGEGVPVESAEVEESGRLVVVLDADDVVAACEETGADGATLAVAAYWSFHPGTELGPLEVRLHDETGVAASFICRREWAEEVAEVEERTDDRGAIWRARSECLQRVYDTEIQGNWTDVVSARGE</sequence>
<proteinExistence type="predicted"/>
<dbReference type="Proteomes" id="UP001596408">
    <property type="component" value="Unassembled WGS sequence"/>
</dbReference>
<protein>
    <submittedName>
        <fullName evidence="1">Uncharacterized protein</fullName>
    </submittedName>
</protein>